<protein>
    <submittedName>
        <fullName evidence="1">Uncharacterized protein</fullName>
    </submittedName>
</protein>
<comment type="caution">
    <text evidence="1">The sequence shown here is derived from an EMBL/GenBank/DDBJ whole genome shotgun (WGS) entry which is preliminary data.</text>
</comment>
<keyword evidence="2" id="KW-1185">Reference proteome</keyword>
<gene>
    <name evidence="1" type="ORF">BCR35DRAFT_331323</name>
</gene>
<evidence type="ECO:0000313" key="2">
    <source>
        <dbReference type="Proteomes" id="UP000193467"/>
    </source>
</evidence>
<reference evidence="1 2" key="1">
    <citation type="submission" date="2016-07" db="EMBL/GenBank/DDBJ databases">
        <title>Pervasive Adenine N6-methylation of Active Genes in Fungi.</title>
        <authorList>
            <consortium name="DOE Joint Genome Institute"/>
            <person name="Mondo S.J."/>
            <person name="Dannebaum R.O."/>
            <person name="Kuo R.C."/>
            <person name="Labutti K."/>
            <person name="Haridas S."/>
            <person name="Kuo A."/>
            <person name="Salamov A."/>
            <person name="Ahrendt S.R."/>
            <person name="Lipzen A."/>
            <person name="Sullivan W."/>
            <person name="Andreopoulos W.B."/>
            <person name="Clum A."/>
            <person name="Lindquist E."/>
            <person name="Daum C."/>
            <person name="Ramamoorthy G.K."/>
            <person name="Gryganskyi A."/>
            <person name="Culley D."/>
            <person name="Magnuson J.K."/>
            <person name="James T.Y."/>
            <person name="O'Malley M.A."/>
            <person name="Stajich J.E."/>
            <person name="Spatafora J.W."/>
            <person name="Visel A."/>
            <person name="Grigoriev I.V."/>
        </authorList>
    </citation>
    <scope>NUCLEOTIDE SEQUENCE [LARGE SCALE GENOMIC DNA]</scope>
    <source>
        <strain evidence="1 2">62-1032</strain>
    </source>
</reference>
<dbReference type="Gene3D" id="3.80.10.10">
    <property type="entry name" value="Ribonuclease Inhibitor"/>
    <property type="match status" value="1"/>
</dbReference>
<dbReference type="Proteomes" id="UP000193467">
    <property type="component" value="Unassembled WGS sequence"/>
</dbReference>
<dbReference type="InterPro" id="IPR032675">
    <property type="entry name" value="LRR_dom_sf"/>
</dbReference>
<accession>A0A1Y2FG81</accession>
<dbReference type="SUPFAM" id="SSF52047">
    <property type="entry name" value="RNI-like"/>
    <property type="match status" value="1"/>
</dbReference>
<organism evidence="1 2">
    <name type="scientific">Leucosporidium creatinivorum</name>
    <dbReference type="NCBI Taxonomy" id="106004"/>
    <lineage>
        <taxon>Eukaryota</taxon>
        <taxon>Fungi</taxon>
        <taxon>Dikarya</taxon>
        <taxon>Basidiomycota</taxon>
        <taxon>Pucciniomycotina</taxon>
        <taxon>Microbotryomycetes</taxon>
        <taxon>Leucosporidiales</taxon>
        <taxon>Leucosporidium</taxon>
    </lineage>
</organism>
<dbReference type="InParanoid" id="A0A1Y2FG81"/>
<name>A0A1Y2FG81_9BASI</name>
<dbReference type="EMBL" id="MCGR01000020">
    <property type="protein sequence ID" value="ORY82950.1"/>
    <property type="molecule type" value="Genomic_DNA"/>
</dbReference>
<evidence type="ECO:0000313" key="1">
    <source>
        <dbReference type="EMBL" id="ORY82950.1"/>
    </source>
</evidence>
<sequence length="210" mass="22895">MLIEPGTPLPAGSLRGLKTLEVDGILAIAEQLVYAMAPSLRTLELSSSSESLESFNGIFPLLKSLEDLTFFLCDAVAFAPPFSFASLPSSLRTLNFKVTPPDSFTQYLLHTPPPQQVPITTLSISQGLTEELLGALPLLELLKVEAEPSLVEVIKWVEGGGVPSFKVIEVDRNSLFTEEEADEILGRLRGQCEPKGVKVIDIPKPRFIFT</sequence>
<dbReference type="AlphaFoldDB" id="A0A1Y2FG81"/>
<proteinExistence type="predicted"/>